<reference evidence="2" key="1">
    <citation type="journal article" date="2017" name="Nature">
        <title>The sunflower genome provides insights into oil metabolism, flowering and Asterid evolution.</title>
        <authorList>
            <person name="Badouin H."/>
            <person name="Gouzy J."/>
            <person name="Grassa C.J."/>
            <person name="Murat F."/>
            <person name="Staton S.E."/>
            <person name="Cottret L."/>
            <person name="Lelandais-Briere C."/>
            <person name="Owens G.L."/>
            <person name="Carrere S."/>
            <person name="Mayjonade B."/>
            <person name="Legrand L."/>
            <person name="Gill N."/>
            <person name="Kane N.C."/>
            <person name="Bowers J.E."/>
            <person name="Hubner S."/>
            <person name="Bellec A."/>
            <person name="Berard A."/>
            <person name="Berges H."/>
            <person name="Blanchet N."/>
            <person name="Boniface M.C."/>
            <person name="Brunel D."/>
            <person name="Catrice O."/>
            <person name="Chaidir N."/>
            <person name="Claudel C."/>
            <person name="Donnadieu C."/>
            <person name="Faraut T."/>
            <person name="Fievet G."/>
            <person name="Helmstetter N."/>
            <person name="King M."/>
            <person name="Knapp S.J."/>
            <person name="Lai Z."/>
            <person name="Le Paslier M.C."/>
            <person name="Lippi Y."/>
            <person name="Lorenzon L."/>
            <person name="Mandel J.R."/>
            <person name="Marage G."/>
            <person name="Marchand G."/>
            <person name="Marquand E."/>
            <person name="Bret-Mestries E."/>
            <person name="Morien E."/>
            <person name="Nambeesan S."/>
            <person name="Nguyen T."/>
            <person name="Pegot-Espagnet P."/>
            <person name="Pouilly N."/>
            <person name="Raftis F."/>
            <person name="Sallet E."/>
            <person name="Schiex T."/>
            <person name="Thomas J."/>
            <person name="Vandecasteele C."/>
            <person name="Vares D."/>
            <person name="Vear F."/>
            <person name="Vautrin S."/>
            <person name="Crespi M."/>
            <person name="Mangin B."/>
            <person name="Burke J.M."/>
            <person name="Salse J."/>
            <person name="Munos S."/>
            <person name="Vincourt P."/>
            <person name="Rieseberg L.H."/>
            <person name="Langlade N.B."/>
        </authorList>
    </citation>
    <scope>NUCLEOTIDE SEQUENCE</scope>
    <source>
        <tissue evidence="2">Leaves</tissue>
    </source>
</reference>
<feature type="region of interest" description="Disordered" evidence="1">
    <location>
        <begin position="221"/>
        <end position="313"/>
    </location>
</feature>
<feature type="compositionally biased region" description="Basic and acidic residues" evidence="1">
    <location>
        <begin position="273"/>
        <end position="286"/>
    </location>
</feature>
<organism evidence="2 3">
    <name type="scientific">Helianthus annuus</name>
    <name type="common">Common sunflower</name>
    <dbReference type="NCBI Taxonomy" id="4232"/>
    <lineage>
        <taxon>Eukaryota</taxon>
        <taxon>Viridiplantae</taxon>
        <taxon>Streptophyta</taxon>
        <taxon>Embryophyta</taxon>
        <taxon>Tracheophyta</taxon>
        <taxon>Spermatophyta</taxon>
        <taxon>Magnoliopsida</taxon>
        <taxon>eudicotyledons</taxon>
        <taxon>Gunneridae</taxon>
        <taxon>Pentapetalae</taxon>
        <taxon>asterids</taxon>
        <taxon>campanulids</taxon>
        <taxon>Asterales</taxon>
        <taxon>Asteraceae</taxon>
        <taxon>Asteroideae</taxon>
        <taxon>Heliantheae alliance</taxon>
        <taxon>Heliantheae</taxon>
        <taxon>Helianthus</taxon>
    </lineage>
</organism>
<gene>
    <name evidence="2" type="ORF">HanXRQr2_Chr05g0211271</name>
</gene>
<feature type="region of interest" description="Disordered" evidence="1">
    <location>
        <begin position="143"/>
        <end position="183"/>
    </location>
</feature>
<evidence type="ECO:0000256" key="1">
    <source>
        <dbReference type="SAM" id="MobiDB-lite"/>
    </source>
</evidence>
<feature type="compositionally biased region" description="Polar residues" evidence="1">
    <location>
        <begin position="253"/>
        <end position="272"/>
    </location>
</feature>
<proteinExistence type="predicted"/>
<accession>A0A9K3J0U0</accession>
<dbReference type="EMBL" id="MNCJ02000320">
    <property type="protein sequence ID" value="KAF5805600.1"/>
    <property type="molecule type" value="Genomic_DNA"/>
</dbReference>
<dbReference type="Proteomes" id="UP000215914">
    <property type="component" value="Unassembled WGS sequence"/>
</dbReference>
<reference evidence="2" key="2">
    <citation type="submission" date="2020-06" db="EMBL/GenBank/DDBJ databases">
        <title>Helianthus annuus Genome sequencing and assembly Release 2.</title>
        <authorList>
            <person name="Gouzy J."/>
            <person name="Langlade N."/>
            <person name="Munos S."/>
        </authorList>
    </citation>
    <scope>NUCLEOTIDE SEQUENCE</scope>
    <source>
        <tissue evidence="2">Leaves</tissue>
    </source>
</reference>
<dbReference type="Gramene" id="mRNA:HanXRQr2_Chr05g0211271">
    <property type="protein sequence ID" value="mRNA:HanXRQr2_Chr05g0211271"/>
    <property type="gene ID" value="HanXRQr2_Chr05g0211271"/>
</dbReference>
<comment type="caution">
    <text evidence="2">The sequence shown here is derived from an EMBL/GenBank/DDBJ whole genome shotgun (WGS) entry which is preliminary data.</text>
</comment>
<evidence type="ECO:0000313" key="2">
    <source>
        <dbReference type="EMBL" id="KAF5805600.1"/>
    </source>
</evidence>
<keyword evidence="3" id="KW-1185">Reference proteome</keyword>
<dbReference type="AlphaFoldDB" id="A0A9K3J0U0"/>
<evidence type="ECO:0000313" key="3">
    <source>
        <dbReference type="Proteomes" id="UP000215914"/>
    </source>
</evidence>
<sequence>MVPPKGMTKWKTKFFYITAAAITAKLTFRNMTDTIITKTISVPRADTVDWFPRLRIIGWKKLSNSQLWVLRTMLGRMSRKARPVVREKSGEDAPLWRIFDPGFKGKVEVLACADGEEGFNFTIHDNFRLPERVAMEVVLPQGKGGTAAVGSSAGSEPADDKKRKGDSSAAGGPKGRKLRRTRGFTISELTPAVITEPREETFSFFDVRPSPPQDAVVDAGVHKEGRRSPSIEVVTPPSAHAEDTRKEAAGQTFADTLDSSNNLIDPQDSEVQGSEKLKSPDAEKQKSPVAEKTSGSTAASTRVEDQPSIQPGETELEFYFRSYTENQSLNYHRPPWSVM</sequence>
<protein>
    <submittedName>
        <fullName evidence="2">Uncharacterized protein</fullName>
    </submittedName>
</protein>
<name>A0A9K3J0U0_HELAN</name>